<feature type="transmembrane region" description="Helical" evidence="6">
    <location>
        <begin position="127"/>
        <end position="145"/>
    </location>
</feature>
<dbReference type="EMBL" id="BRXY01000372">
    <property type="protein sequence ID" value="GMH90466.1"/>
    <property type="molecule type" value="Genomic_DNA"/>
</dbReference>
<dbReference type="InterPro" id="IPR039357">
    <property type="entry name" value="SRD5A/TECR"/>
</dbReference>
<keyword evidence="5 6" id="KW-0472">Membrane</keyword>
<dbReference type="Gene3D" id="1.20.120.1630">
    <property type="match status" value="1"/>
</dbReference>
<dbReference type="AlphaFoldDB" id="A0A9W7BL24"/>
<evidence type="ECO:0000256" key="5">
    <source>
        <dbReference type="ARBA" id="ARBA00023136"/>
    </source>
</evidence>
<reference evidence="9" key="1">
    <citation type="journal article" date="2023" name="Commun. Biol.">
        <title>Genome analysis of Parmales, the sister group of diatoms, reveals the evolutionary specialization of diatoms from phago-mixotrophs to photoautotrophs.</title>
        <authorList>
            <person name="Ban H."/>
            <person name="Sato S."/>
            <person name="Yoshikawa S."/>
            <person name="Yamada K."/>
            <person name="Nakamura Y."/>
            <person name="Ichinomiya M."/>
            <person name="Sato N."/>
            <person name="Blanc-Mathieu R."/>
            <person name="Endo H."/>
            <person name="Kuwata A."/>
            <person name="Ogata H."/>
        </authorList>
    </citation>
    <scope>NUCLEOTIDE SEQUENCE [LARGE SCALE GENOMIC DNA]</scope>
    <source>
        <strain evidence="9">NIES 3701</strain>
    </source>
</reference>
<dbReference type="PROSITE" id="PS50244">
    <property type="entry name" value="S5A_REDUCTASE"/>
    <property type="match status" value="1"/>
</dbReference>
<keyword evidence="3 6" id="KW-0812">Transmembrane</keyword>
<proteinExistence type="inferred from homology"/>
<dbReference type="PANTHER" id="PTHR10556:SF35">
    <property type="entry name" value="3-OXO-5-ALPHA-STEROID 4-DEHYDROGENASE FAMILY PROTEIN"/>
    <property type="match status" value="1"/>
</dbReference>
<feature type="transmembrane region" description="Helical" evidence="6">
    <location>
        <begin position="151"/>
        <end position="172"/>
    </location>
</feature>
<keyword evidence="4 6" id="KW-1133">Transmembrane helix</keyword>
<comment type="caution">
    <text evidence="8">The sequence shown here is derived from an EMBL/GenBank/DDBJ whole genome shotgun (WGS) entry which is preliminary data.</text>
</comment>
<feature type="transmembrane region" description="Helical" evidence="6">
    <location>
        <begin position="207"/>
        <end position="227"/>
    </location>
</feature>
<feature type="transmembrane region" description="Helical" evidence="6">
    <location>
        <begin position="64"/>
        <end position="82"/>
    </location>
</feature>
<evidence type="ECO:0000313" key="9">
    <source>
        <dbReference type="Proteomes" id="UP001165085"/>
    </source>
</evidence>
<evidence type="ECO:0000256" key="2">
    <source>
        <dbReference type="ARBA" id="ARBA00007742"/>
    </source>
</evidence>
<name>A0A9W7BL24_9STRA</name>
<evidence type="ECO:0000259" key="7">
    <source>
        <dbReference type="Pfam" id="PF02544"/>
    </source>
</evidence>
<accession>A0A9W7BL24</accession>
<evidence type="ECO:0000256" key="3">
    <source>
        <dbReference type="ARBA" id="ARBA00022692"/>
    </source>
</evidence>
<dbReference type="Proteomes" id="UP001165085">
    <property type="component" value="Unassembled WGS sequence"/>
</dbReference>
<dbReference type="InterPro" id="IPR001104">
    <property type="entry name" value="3-oxo-5_a-steroid_4-DH_C"/>
</dbReference>
<comment type="subcellular location">
    <subcellularLocation>
        <location evidence="1">Membrane</location>
        <topology evidence="1">Multi-pass membrane protein</topology>
    </subcellularLocation>
</comment>
<dbReference type="Pfam" id="PF02544">
    <property type="entry name" value="Steroid_dh"/>
    <property type="match status" value="1"/>
</dbReference>
<dbReference type="PANTHER" id="PTHR10556">
    <property type="entry name" value="3-OXO-5-ALPHA-STEROID 4-DEHYDROGENASE"/>
    <property type="match status" value="1"/>
</dbReference>
<evidence type="ECO:0000256" key="1">
    <source>
        <dbReference type="ARBA" id="ARBA00004141"/>
    </source>
</evidence>
<protein>
    <recommendedName>
        <fullName evidence="7">3-oxo-5-alpha-steroid 4-dehydrogenase C-terminal domain-containing protein</fullName>
    </recommendedName>
</protein>
<dbReference type="GO" id="GO:0016627">
    <property type="term" value="F:oxidoreductase activity, acting on the CH-CH group of donors"/>
    <property type="evidence" value="ECO:0007669"/>
    <property type="project" value="InterPro"/>
</dbReference>
<keyword evidence="9" id="KW-1185">Reference proteome</keyword>
<gene>
    <name evidence="8" type="ORF">TrST_g5544</name>
</gene>
<sequence>MLIPSLPSTIAPAIAPFVLPPNLAFSAIAAVQISSIFAGSGDTQAPYSKFALGQKLDAPIPSKLGMLIIYSPAAAYALYALLQDSWTISSPTLIPLLLIHFAKRLFETVFVHKYSGSTSLPLASGIGTYYVLMSALIVATSASTIDPTLQTLGLSLFAIGAAGNFYHHVLLSNLRKNKKEDDKYVMPSSGLFKYSAAPHYLFELIGWLGIGLTSQSVNGLLVFLWMASYLSERARAQNEWNASKFENWGNKKNMIPGVW</sequence>
<feature type="domain" description="3-oxo-5-alpha-steroid 4-dehydrogenase C-terminal" evidence="7">
    <location>
        <begin position="143"/>
        <end position="259"/>
    </location>
</feature>
<dbReference type="GO" id="GO:0016020">
    <property type="term" value="C:membrane"/>
    <property type="evidence" value="ECO:0007669"/>
    <property type="project" value="UniProtKB-SubCell"/>
</dbReference>
<evidence type="ECO:0000256" key="6">
    <source>
        <dbReference type="SAM" id="Phobius"/>
    </source>
</evidence>
<evidence type="ECO:0000256" key="4">
    <source>
        <dbReference type="ARBA" id="ARBA00022989"/>
    </source>
</evidence>
<comment type="similarity">
    <text evidence="2">Belongs to the steroid 5-alpha reductase family.</text>
</comment>
<organism evidence="8 9">
    <name type="scientific">Triparma strigata</name>
    <dbReference type="NCBI Taxonomy" id="1606541"/>
    <lineage>
        <taxon>Eukaryota</taxon>
        <taxon>Sar</taxon>
        <taxon>Stramenopiles</taxon>
        <taxon>Ochrophyta</taxon>
        <taxon>Bolidophyceae</taxon>
        <taxon>Parmales</taxon>
        <taxon>Triparmaceae</taxon>
        <taxon>Triparma</taxon>
    </lineage>
</organism>
<dbReference type="OrthoDB" id="540503at2759"/>
<dbReference type="GO" id="GO:0006629">
    <property type="term" value="P:lipid metabolic process"/>
    <property type="evidence" value="ECO:0007669"/>
    <property type="project" value="InterPro"/>
</dbReference>
<evidence type="ECO:0000313" key="8">
    <source>
        <dbReference type="EMBL" id="GMH90466.1"/>
    </source>
</evidence>